<feature type="transmembrane region" description="Helical" evidence="1">
    <location>
        <begin position="313"/>
        <end position="330"/>
    </location>
</feature>
<dbReference type="Proteomes" id="UP000739538">
    <property type="component" value="Unassembled WGS sequence"/>
</dbReference>
<keyword evidence="1" id="KW-1133">Transmembrane helix</keyword>
<evidence type="ECO:0000313" key="2">
    <source>
        <dbReference type="EMBL" id="MCA9755885.1"/>
    </source>
</evidence>
<protein>
    <recommendedName>
        <fullName evidence="4">Glycosyltransferase RgtA/B/C/D-like domain-containing protein</fullName>
    </recommendedName>
</protein>
<feature type="transmembrane region" description="Helical" evidence="1">
    <location>
        <begin position="140"/>
        <end position="160"/>
    </location>
</feature>
<dbReference type="EMBL" id="JAGQHS010000035">
    <property type="protein sequence ID" value="MCA9755885.1"/>
    <property type="molecule type" value="Genomic_DNA"/>
</dbReference>
<accession>A0A956SCZ0</accession>
<proteinExistence type="predicted"/>
<feature type="transmembrane region" description="Helical" evidence="1">
    <location>
        <begin position="283"/>
        <end position="301"/>
    </location>
</feature>
<evidence type="ECO:0008006" key="4">
    <source>
        <dbReference type="Google" id="ProtNLM"/>
    </source>
</evidence>
<evidence type="ECO:0000256" key="1">
    <source>
        <dbReference type="SAM" id="Phobius"/>
    </source>
</evidence>
<feature type="transmembrane region" description="Helical" evidence="1">
    <location>
        <begin position="116"/>
        <end position="134"/>
    </location>
</feature>
<feature type="transmembrane region" description="Helical" evidence="1">
    <location>
        <begin position="213"/>
        <end position="237"/>
    </location>
</feature>
<reference evidence="2" key="1">
    <citation type="submission" date="2020-04" db="EMBL/GenBank/DDBJ databases">
        <authorList>
            <person name="Zhang T."/>
        </authorList>
    </citation>
    <scope>NUCLEOTIDE SEQUENCE</scope>
    <source>
        <strain evidence="2">HKST-UBA02</strain>
    </source>
</reference>
<sequence length="555" mass="59727">MGRINRGTAERWVLTLLFVLTAVMFRLPQLTSGQVALDGDEAIVALMADDVLDGSTVPVFFYGQQYGLALLEVLPVAGACHFFGHDPIVVKATMLALWILGGCFTVHAASRLGGPMAGAFVGLVLASMPAWVPWSMKARGGYVTAFWASQVALWVLAGFLERRFRVIRPASATGLVQGGTGSDGSALSGGPSLLDPPLGGAPKPGFRAPLEGFVLGAMLVVTAFAQPLFLVPLLPYFIYLRPWAAWIGLLVGGGAVVAPLLMHLGTNGIVWAPRVFGFLDPDAILALPFRITTALGGYYYYLYSGEPPDLVVWGGRVLAAAGFLGVVYALASRVRDDLTDGLWASAVGSLTFLLLTLWIRPEQFGFRYLLPVAAPIAMLLGLAACRFGTSRLGRSLVFVTSAVLFGVSAASAWAGRNVSLAVEPGAERGSETDNTTALIEHLEDRGIRFTYVLDPMYQWNLIQASHRGIRARWQDPVDRVPDISRAVDEAFEAGEPTAIVGDAEFAPRLREALDKSGWTELRLDVIQDRHFVLESPPRSLLNALDFRFEEGGSAH</sequence>
<organism evidence="2 3">
    <name type="scientific">Eiseniibacteriota bacterium</name>
    <dbReference type="NCBI Taxonomy" id="2212470"/>
    <lineage>
        <taxon>Bacteria</taxon>
        <taxon>Candidatus Eiseniibacteriota</taxon>
    </lineage>
</organism>
<keyword evidence="1" id="KW-0472">Membrane</keyword>
<feature type="transmembrane region" description="Helical" evidence="1">
    <location>
        <begin position="365"/>
        <end position="384"/>
    </location>
</feature>
<feature type="transmembrane region" description="Helical" evidence="1">
    <location>
        <begin position="88"/>
        <end position="109"/>
    </location>
</feature>
<feature type="transmembrane region" description="Helical" evidence="1">
    <location>
        <begin position="396"/>
        <end position="414"/>
    </location>
</feature>
<comment type="caution">
    <text evidence="2">The sequence shown here is derived from an EMBL/GenBank/DDBJ whole genome shotgun (WGS) entry which is preliminary data.</text>
</comment>
<feature type="transmembrane region" description="Helical" evidence="1">
    <location>
        <begin position="342"/>
        <end position="359"/>
    </location>
</feature>
<evidence type="ECO:0000313" key="3">
    <source>
        <dbReference type="Proteomes" id="UP000739538"/>
    </source>
</evidence>
<keyword evidence="1" id="KW-0812">Transmembrane</keyword>
<feature type="transmembrane region" description="Helical" evidence="1">
    <location>
        <begin position="243"/>
        <end position="262"/>
    </location>
</feature>
<gene>
    <name evidence="2" type="ORF">KDA27_08800</name>
</gene>
<reference evidence="2" key="2">
    <citation type="journal article" date="2021" name="Microbiome">
        <title>Successional dynamics and alternative stable states in a saline activated sludge microbial community over 9 years.</title>
        <authorList>
            <person name="Wang Y."/>
            <person name="Ye J."/>
            <person name="Ju F."/>
            <person name="Liu L."/>
            <person name="Boyd J.A."/>
            <person name="Deng Y."/>
            <person name="Parks D.H."/>
            <person name="Jiang X."/>
            <person name="Yin X."/>
            <person name="Woodcroft B.J."/>
            <person name="Tyson G.W."/>
            <person name="Hugenholtz P."/>
            <person name="Polz M.F."/>
            <person name="Zhang T."/>
        </authorList>
    </citation>
    <scope>NUCLEOTIDE SEQUENCE</scope>
    <source>
        <strain evidence="2">HKST-UBA02</strain>
    </source>
</reference>
<name>A0A956SCZ0_UNCEI</name>
<dbReference type="AlphaFoldDB" id="A0A956SCZ0"/>